<gene>
    <name evidence="7" type="ORF">F8O01_00100</name>
</gene>
<evidence type="ECO:0000256" key="2">
    <source>
        <dbReference type="ARBA" id="ARBA00022448"/>
    </source>
</evidence>
<evidence type="ECO:0000256" key="1">
    <source>
        <dbReference type="ARBA" id="ARBA00005417"/>
    </source>
</evidence>
<sequence>MGSDAVRTAGGSRRRMTTAGPADGTTAVLVELADATFAYGAGAPALEHVTISVAPGDALALIGPNGAGKSTLLAGLLGLVPVVSGRAAVLGGSARAATGRVGYMPQTDEIDPDFPVTLRQVVMMGRYHRLGAFRLPGRRDREAVAAAIERVGLTPHAGGRFGALSGGQQQRGILARALVAAPRLLLLDEPFNGLDRTSRERLVGTLRELRADGVGIVVSTHDLELARDVCSHVLLVDRCQIAAGPIDATLTPENLRRTFEHASADGEAHGHHHLAHGHDHDTGFRGVDEPPHVHVAIEGHHP</sequence>
<dbReference type="OrthoDB" id="3282096at2"/>
<evidence type="ECO:0000256" key="4">
    <source>
        <dbReference type="ARBA" id="ARBA00022840"/>
    </source>
</evidence>
<keyword evidence="3" id="KW-0547">Nucleotide-binding</keyword>
<protein>
    <submittedName>
        <fullName evidence="7">Metal ABC transporter ATP-binding protein</fullName>
    </submittedName>
</protein>
<dbReference type="PROSITE" id="PS50893">
    <property type="entry name" value="ABC_TRANSPORTER_2"/>
    <property type="match status" value="1"/>
</dbReference>
<dbReference type="InterPro" id="IPR027417">
    <property type="entry name" value="P-loop_NTPase"/>
</dbReference>
<evidence type="ECO:0000259" key="6">
    <source>
        <dbReference type="PROSITE" id="PS50893"/>
    </source>
</evidence>
<dbReference type="SUPFAM" id="SSF52540">
    <property type="entry name" value="P-loop containing nucleoside triphosphate hydrolases"/>
    <property type="match status" value="1"/>
</dbReference>
<keyword evidence="2" id="KW-0813">Transport</keyword>
<dbReference type="GO" id="GO:0005524">
    <property type="term" value="F:ATP binding"/>
    <property type="evidence" value="ECO:0007669"/>
    <property type="project" value="UniProtKB-KW"/>
</dbReference>
<dbReference type="InterPro" id="IPR050153">
    <property type="entry name" value="Metal_Ion_Import_ABC"/>
</dbReference>
<dbReference type="GO" id="GO:0016887">
    <property type="term" value="F:ATP hydrolysis activity"/>
    <property type="evidence" value="ECO:0007669"/>
    <property type="project" value="InterPro"/>
</dbReference>
<evidence type="ECO:0000313" key="8">
    <source>
        <dbReference type="Proteomes" id="UP000467240"/>
    </source>
</evidence>
<comment type="caution">
    <text evidence="7">The sequence shown here is derived from an EMBL/GenBank/DDBJ whole genome shotgun (WGS) entry which is preliminary data.</text>
</comment>
<dbReference type="SMART" id="SM00382">
    <property type="entry name" value="AAA"/>
    <property type="match status" value="1"/>
</dbReference>
<dbReference type="AlphaFoldDB" id="A0A7J5C2I0"/>
<evidence type="ECO:0000313" key="7">
    <source>
        <dbReference type="EMBL" id="KAB1662392.1"/>
    </source>
</evidence>
<accession>A0A7J5C2I0</accession>
<evidence type="ECO:0000256" key="5">
    <source>
        <dbReference type="SAM" id="MobiDB-lite"/>
    </source>
</evidence>
<dbReference type="PANTHER" id="PTHR42734:SF5">
    <property type="entry name" value="IRON TRANSPORT SYSTEM ATP-BINDING PROTEIN HI_0361-RELATED"/>
    <property type="match status" value="1"/>
</dbReference>
<feature type="compositionally biased region" description="Basic and acidic residues" evidence="5">
    <location>
        <begin position="276"/>
        <end position="290"/>
    </location>
</feature>
<dbReference type="InterPro" id="IPR003439">
    <property type="entry name" value="ABC_transporter-like_ATP-bd"/>
</dbReference>
<feature type="domain" description="ABC transporter" evidence="6">
    <location>
        <begin position="30"/>
        <end position="263"/>
    </location>
</feature>
<reference evidence="7 8" key="1">
    <citation type="submission" date="2019-09" db="EMBL/GenBank/DDBJ databases">
        <title>Phylogeny of genus Pseudoclavibacter and closely related genus.</title>
        <authorList>
            <person name="Li Y."/>
        </authorList>
    </citation>
    <scope>NUCLEOTIDE SEQUENCE [LARGE SCALE GENOMIC DNA]</scope>
    <source>
        <strain evidence="7 8">DSM 23821</strain>
    </source>
</reference>
<comment type="similarity">
    <text evidence="1">Belongs to the ABC transporter superfamily.</text>
</comment>
<dbReference type="EMBL" id="WBJZ01000001">
    <property type="protein sequence ID" value="KAB1662392.1"/>
    <property type="molecule type" value="Genomic_DNA"/>
</dbReference>
<keyword evidence="4 7" id="KW-0067">ATP-binding</keyword>
<dbReference type="CDD" id="cd03235">
    <property type="entry name" value="ABC_Metallic_Cations"/>
    <property type="match status" value="1"/>
</dbReference>
<dbReference type="PANTHER" id="PTHR42734">
    <property type="entry name" value="METAL TRANSPORT SYSTEM ATP-BINDING PROTEIN TM_0124-RELATED"/>
    <property type="match status" value="1"/>
</dbReference>
<keyword evidence="8" id="KW-1185">Reference proteome</keyword>
<dbReference type="Proteomes" id="UP000467240">
    <property type="component" value="Unassembled WGS sequence"/>
</dbReference>
<dbReference type="Pfam" id="PF00005">
    <property type="entry name" value="ABC_tran"/>
    <property type="match status" value="1"/>
</dbReference>
<dbReference type="Gene3D" id="3.40.50.300">
    <property type="entry name" value="P-loop containing nucleotide triphosphate hydrolases"/>
    <property type="match status" value="1"/>
</dbReference>
<feature type="region of interest" description="Disordered" evidence="5">
    <location>
        <begin position="1"/>
        <end position="20"/>
    </location>
</feature>
<dbReference type="InterPro" id="IPR003593">
    <property type="entry name" value="AAA+_ATPase"/>
</dbReference>
<feature type="region of interest" description="Disordered" evidence="5">
    <location>
        <begin position="266"/>
        <end position="290"/>
    </location>
</feature>
<organism evidence="7 8">
    <name type="scientific">Pseudoclavibacter chungangensis</name>
    <dbReference type="NCBI Taxonomy" id="587635"/>
    <lineage>
        <taxon>Bacteria</taxon>
        <taxon>Bacillati</taxon>
        <taxon>Actinomycetota</taxon>
        <taxon>Actinomycetes</taxon>
        <taxon>Micrococcales</taxon>
        <taxon>Microbacteriaceae</taxon>
        <taxon>Pseudoclavibacter</taxon>
    </lineage>
</organism>
<proteinExistence type="inferred from homology"/>
<name>A0A7J5C2I0_9MICO</name>
<evidence type="ECO:0000256" key="3">
    <source>
        <dbReference type="ARBA" id="ARBA00022741"/>
    </source>
</evidence>